<sequence>MHVTLHFRVHLYHLLERIYSPTPSSANTNPHPAALALYKLMFAHLPPPPERPGSLCMYLASHPVKQIPVVSVRFNLAKPQNVVSFLMQATGDAVPADKACDRCARNNGVFKHICVVVRNQSLLNITGGTCAACWYGRQGSKCTFRKGMPTLLRKTPNPAFPSRRPASGQRKQPDPPATALAPEPATAPLHPSYAAALASGAVVVTPTPVLGSNNSVSRPDNPSRDENARVWESRYGCMSTDSLLQAHEHLAEWKDDLTTRLLAMNRVLLERLREREE</sequence>
<dbReference type="Proteomes" id="UP001303115">
    <property type="component" value="Unassembled WGS sequence"/>
</dbReference>
<proteinExistence type="predicted"/>
<gene>
    <name evidence="2" type="ORF">C8A01DRAFT_20937</name>
</gene>
<name>A0AAN6P541_9PEZI</name>
<evidence type="ECO:0000256" key="1">
    <source>
        <dbReference type="SAM" id="MobiDB-lite"/>
    </source>
</evidence>
<organism evidence="2 3">
    <name type="scientific">Parachaetomium inaequale</name>
    <dbReference type="NCBI Taxonomy" id="2588326"/>
    <lineage>
        <taxon>Eukaryota</taxon>
        <taxon>Fungi</taxon>
        <taxon>Dikarya</taxon>
        <taxon>Ascomycota</taxon>
        <taxon>Pezizomycotina</taxon>
        <taxon>Sordariomycetes</taxon>
        <taxon>Sordariomycetidae</taxon>
        <taxon>Sordariales</taxon>
        <taxon>Chaetomiaceae</taxon>
        <taxon>Parachaetomium</taxon>
    </lineage>
</organism>
<evidence type="ECO:0000313" key="3">
    <source>
        <dbReference type="Proteomes" id="UP001303115"/>
    </source>
</evidence>
<protein>
    <submittedName>
        <fullName evidence="2">Uncharacterized protein</fullName>
    </submittedName>
</protein>
<feature type="region of interest" description="Disordered" evidence="1">
    <location>
        <begin position="147"/>
        <end position="186"/>
    </location>
</feature>
<dbReference type="Pfam" id="PF12511">
    <property type="entry name" value="DUF3716"/>
    <property type="match status" value="1"/>
</dbReference>
<dbReference type="EMBL" id="MU854677">
    <property type="protein sequence ID" value="KAK4031921.1"/>
    <property type="molecule type" value="Genomic_DNA"/>
</dbReference>
<comment type="caution">
    <text evidence="2">The sequence shown here is derived from an EMBL/GenBank/DDBJ whole genome shotgun (WGS) entry which is preliminary data.</text>
</comment>
<reference evidence="3" key="1">
    <citation type="journal article" date="2023" name="Mol. Phylogenet. Evol.">
        <title>Genome-scale phylogeny and comparative genomics of the fungal order Sordariales.</title>
        <authorList>
            <person name="Hensen N."/>
            <person name="Bonometti L."/>
            <person name="Westerberg I."/>
            <person name="Brannstrom I.O."/>
            <person name="Guillou S."/>
            <person name="Cros-Aarteil S."/>
            <person name="Calhoun S."/>
            <person name="Haridas S."/>
            <person name="Kuo A."/>
            <person name="Mondo S."/>
            <person name="Pangilinan J."/>
            <person name="Riley R."/>
            <person name="LaButti K."/>
            <person name="Andreopoulos B."/>
            <person name="Lipzen A."/>
            <person name="Chen C."/>
            <person name="Yan M."/>
            <person name="Daum C."/>
            <person name="Ng V."/>
            <person name="Clum A."/>
            <person name="Steindorff A."/>
            <person name="Ohm R.A."/>
            <person name="Martin F."/>
            <person name="Silar P."/>
            <person name="Natvig D.O."/>
            <person name="Lalanne C."/>
            <person name="Gautier V."/>
            <person name="Ament-Velasquez S.L."/>
            <person name="Kruys A."/>
            <person name="Hutchinson M.I."/>
            <person name="Powell A.J."/>
            <person name="Barry K."/>
            <person name="Miller A.N."/>
            <person name="Grigoriev I.V."/>
            <person name="Debuchy R."/>
            <person name="Gladieux P."/>
            <person name="Hiltunen Thoren M."/>
            <person name="Johannesson H."/>
        </authorList>
    </citation>
    <scope>NUCLEOTIDE SEQUENCE [LARGE SCALE GENOMIC DNA]</scope>
    <source>
        <strain evidence="3">CBS 284.82</strain>
    </source>
</reference>
<accession>A0AAN6P541</accession>
<dbReference type="InterPro" id="IPR022190">
    <property type="entry name" value="DUF3716"/>
</dbReference>
<evidence type="ECO:0000313" key="2">
    <source>
        <dbReference type="EMBL" id="KAK4031921.1"/>
    </source>
</evidence>
<dbReference type="AlphaFoldDB" id="A0AAN6P541"/>
<keyword evidence="3" id="KW-1185">Reference proteome</keyword>
<feature type="compositionally biased region" description="Low complexity" evidence="1">
    <location>
        <begin position="177"/>
        <end position="186"/>
    </location>
</feature>